<dbReference type="RefSeq" id="XP_047737127.1">
    <property type="nucleotide sequence ID" value="XM_047881171.1"/>
</dbReference>
<sequence length="308" mass="35059">MVVFSIIKCKWSHNSFNKLFSVLRLISDSDHSPAERWYNSSNSPLLIGLVFSRLLIFYYLARVFIDWRKDLGPTVWNFIDSLLFIILFVFSFILIFTFNFFVGILTKKFKKISSCLVASVTESPASSSQSAISTSNADTTSRNTKLAENIRGIEEQILQIDEAVGLITDVYSWILIFMSVWYLSDLLFGIYLLMTSLQKGNLDVLLHLIVISEALCLLFLIHNPADALSDAEEDFIVKLRMVVFRLQNEAVSKALQQQTGLFLALQRPRKLTLGNFGNIGRSSFLNTVAFMLSYVVVTIQFRDPTKEE</sequence>
<feature type="transmembrane region" description="Helical" evidence="6">
    <location>
        <begin position="170"/>
        <end position="192"/>
    </location>
</feature>
<evidence type="ECO:0000313" key="7">
    <source>
        <dbReference type="Proteomes" id="UP000694843"/>
    </source>
</evidence>
<dbReference type="AlphaFoldDB" id="A0A979FK79"/>
<evidence type="ECO:0000256" key="2">
    <source>
        <dbReference type="ARBA" id="ARBA00022475"/>
    </source>
</evidence>
<dbReference type="GeneID" id="125178120"/>
<dbReference type="InterPro" id="IPR013604">
    <property type="entry name" value="7TM_chemorcpt"/>
</dbReference>
<feature type="transmembrane region" description="Helical" evidence="6">
    <location>
        <begin position="43"/>
        <end position="61"/>
    </location>
</feature>
<keyword evidence="4 6" id="KW-1133">Transmembrane helix</keyword>
<comment type="subcellular location">
    <subcellularLocation>
        <location evidence="1">Cell membrane</location>
        <topology evidence="1">Multi-pass membrane protein</topology>
    </subcellularLocation>
</comment>
<keyword evidence="5 6" id="KW-0472">Membrane</keyword>
<dbReference type="Proteomes" id="UP000694843">
    <property type="component" value="Unplaced"/>
</dbReference>
<evidence type="ECO:0000256" key="3">
    <source>
        <dbReference type="ARBA" id="ARBA00022692"/>
    </source>
</evidence>
<dbReference type="OrthoDB" id="10520848at2759"/>
<reference evidence="8" key="1">
    <citation type="submission" date="2025-08" db="UniProtKB">
        <authorList>
            <consortium name="RefSeq"/>
        </authorList>
    </citation>
    <scope>IDENTIFICATION</scope>
    <source>
        <tissue evidence="8">Whole organism</tissue>
    </source>
</reference>
<keyword evidence="2" id="KW-1003">Cell membrane</keyword>
<evidence type="ECO:0000256" key="4">
    <source>
        <dbReference type="ARBA" id="ARBA00022989"/>
    </source>
</evidence>
<keyword evidence="7" id="KW-1185">Reference proteome</keyword>
<dbReference type="KEGG" id="hazt:125178120"/>
<organism evidence="7 8">
    <name type="scientific">Hyalella azteca</name>
    <name type="common">Amphipod</name>
    <dbReference type="NCBI Taxonomy" id="294128"/>
    <lineage>
        <taxon>Eukaryota</taxon>
        <taxon>Metazoa</taxon>
        <taxon>Ecdysozoa</taxon>
        <taxon>Arthropoda</taxon>
        <taxon>Crustacea</taxon>
        <taxon>Multicrustacea</taxon>
        <taxon>Malacostraca</taxon>
        <taxon>Eumalacostraca</taxon>
        <taxon>Peracarida</taxon>
        <taxon>Amphipoda</taxon>
        <taxon>Senticaudata</taxon>
        <taxon>Talitrida</taxon>
        <taxon>Talitroidea</taxon>
        <taxon>Hyalellidae</taxon>
        <taxon>Hyalella</taxon>
    </lineage>
</organism>
<protein>
    <submittedName>
        <fullName evidence="8">Uncharacterized protein LOC125178120</fullName>
    </submittedName>
</protein>
<dbReference type="GO" id="GO:0050909">
    <property type="term" value="P:sensory perception of taste"/>
    <property type="evidence" value="ECO:0007669"/>
    <property type="project" value="InterPro"/>
</dbReference>
<dbReference type="Pfam" id="PF08395">
    <property type="entry name" value="7tm_7"/>
    <property type="match status" value="1"/>
</dbReference>
<dbReference type="GO" id="GO:0005886">
    <property type="term" value="C:plasma membrane"/>
    <property type="evidence" value="ECO:0007669"/>
    <property type="project" value="UniProtKB-SubCell"/>
</dbReference>
<proteinExistence type="predicted"/>
<evidence type="ECO:0000313" key="8">
    <source>
        <dbReference type="RefSeq" id="XP_047737127.1"/>
    </source>
</evidence>
<accession>A0A979FK79</accession>
<evidence type="ECO:0000256" key="5">
    <source>
        <dbReference type="ARBA" id="ARBA00023136"/>
    </source>
</evidence>
<evidence type="ECO:0000256" key="1">
    <source>
        <dbReference type="ARBA" id="ARBA00004651"/>
    </source>
</evidence>
<gene>
    <name evidence="8" type="primary">LOC125178120</name>
</gene>
<evidence type="ECO:0000256" key="6">
    <source>
        <dbReference type="SAM" id="Phobius"/>
    </source>
</evidence>
<name>A0A979FK79_HYAAZ</name>
<feature type="transmembrane region" description="Helical" evidence="6">
    <location>
        <begin position="204"/>
        <end position="222"/>
    </location>
</feature>
<feature type="transmembrane region" description="Helical" evidence="6">
    <location>
        <begin position="283"/>
        <end position="301"/>
    </location>
</feature>
<feature type="transmembrane region" description="Helical" evidence="6">
    <location>
        <begin position="82"/>
        <end position="104"/>
    </location>
</feature>
<keyword evidence="3 6" id="KW-0812">Transmembrane</keyword>